<dbReference type="PANTHER" id="PTHR13935:SF46">
    <property type="entry name" value="TRANSCRIPTION FACTOR BHLH167-RELATED"/>
    <property type="match status" value="1"/>
</dbReference>
<evidence type="ECO:0000313" key="6">
    <source>
        <dbReference type="Proteomes" id="UP000087766"/>
    </source>
</evidence>
<evidence type="ECO:0000256" key="3">
    <source>
        <dbReference type="ARBA" id="ARBA00023163"/>
    </source>
</evidence>
<reference evidence="7" key="2">
    <citation type="submission" date="2025-08" db="UniProtKB">
        <authorList>
            <consortium name="RefSeq"/>
        </authorList>
    </citation>
    <scope>IDENTIFICATION</scope>
    <source>
        <tissue evidence="7">Leaf</tissue>
    </source>
</reference>
<proteinExistence type="predicted"/>
<evidence type="ECO:0000259" key="5">
    <source>
        <dbReference type="PROSITE" id="PS50888"/>
    </source>
</evidence>
<feature type="domain" description="BHLH" evidence="5">
    <location>
        <begin position="11"/>
        <end position="66"/>
    </location>
</feature>
<keyword evidence="6" id="KW-1185">Reference proteome</keyword>
<evidence type="ECO:0000256" key="2">
    <source>
        <dbReference type="ARBA" id="ARBA00023015"/>
    </source>
</evidence>
<dbReference type="OrthoDB" id="1870484at2759"/>
<dbReference type="InterPro" id="IPR011598">
    <property type="entry name" value="bHLH_dom"/>
</dbReference>
<keyword evidence="3" id="KW-0804">Transcription</keyword>
<dbReference type="SMR" id="A0A1S3UQI1"/>
<evidence type="ECO:0000256" key="4">
    <source>
        <dbReference type="ARBA" id="ARBA00023242"/>
    </source>
</evidence>
<gene>
    <name evidence="7" type="primary">LOC106767891</name>
</gene>
<dbReference type="Gene3D" id="4.10.280.10">
    <property type="entry name" value="Helix-loop-helix DNA-binding domain"/>
    <property type="match status" value="1"/>
</dbReference>
<dbReference type="Gramene" id="Vradi07g14850.1">
    <property type="protein sequence ID" value="Vradi07g14850.1"/>
    <property type="gene ID" value="Vradi07g14850"/>
</dbReference>
<dbReference type="InterPro" id="IPR036638">
    <property type="entry name" value="HLH_DNA-bd_sf"/>
</dbReference>
<accession>A0A1S3UQI1</accession>
<dbReference type="SUPFAM" id="SSF47459">
    <property type="entry name" value="HLH, helix-loop-helix DNA-binding domain"/>
    <property type="match status" value="1"/>
</dbReference>
<keyword evidence="4" id="KW-0539">Nucleus</keyword>
<dbReference type="KEGG" id="vra:106767891"/>
<keyword evidence="2" id="KW-0805">Transcription regulation</keyword>
<sequence length="187" mass="21426">MKNTNTTVTASSKLDRKTIERNRRIHMKALCFKLVSIIPSKYLKPTKDMLSQQDQLDLAATYIKHLRERIEKLKGEKEQAMKIMRPTQTNNNGIFNIDSELPLLEIKELGSGIEVMLISGVNKNFMLYEVISVLEEEGVEVVAANFSTVDDKIFYTVHAQVKISRVGVEPTRVYQKLQELITPLESW</sequence>
<dbReference type="RefSeq" id="XP_014508338.1">
    <property type="nucleotide sequence ID" value="XM_014652852.2"/>
</dbReference>
<dbReference type="Proteomes" id="UP000087766">
    <property type="component" value="Chromosome 7"/>
</dbReference>
<reference evidence="6" key="1">
    <citation type="journal article" date="2014" name="Nat. Commun.">
        <title>Genome sequence of mungbean and insights into evolution within Vigna species.</title>
        <authorList>
            <person name="Kang Y.J."/>
            <person name="Kim S.K."/>
            <person name="Kim M.Y."/>
            <person name="Lestari P."/>
            <person name="Kim K.H."/>
            <person name="Ha B.K."/>
            <person name="Jun T.H."/>
            <person name="Hwang W.J."/>
            <person name="Lee T."/>
            <person name="Lee J."/>
            <person name="Shim S."/>
            <person name="Yoon M.Y."/>
            <person name="Jang Y.E."/>
            <person name="Han K.S."/>
            <person name="Taeprayoon P."/>
            <person name="Yoon N."/>
            <person name="Somta P."/>
            <person name="Tanya P."/>
            <person name="Kim K.S."/>
            <person name="Gwag J.G."/>
            <person name="Moon J.K."/>
            <person name="Lee Y.H."/>
            <person name="Park B.S."/>
            <person name="Bombarely A."/>
            <person name="Doyle J.J."/>
            <person name="Jackson S.A."/>
            <person name="Schafleitner R."/>
            <person name="Srinives P."/>
            <person name="Varshney R.K."/>
            <person name="Lee S.H."/>
        </authorList>
    </citation>
    <scope>NUCLEOTIDE SEQUENCE [LARGE SCALE GENOMIC DNA]</scope>
    <source>
        <strain evidence="6">cv. VC1973A</strain>
    </source>
</reference>
<dbReference type="FunFam" id="4.10.280.10:FF:000146">
    <property type="entry name" value="Transcription factor bHLH162"/>
    <property type="match status" value="1"/>
</dbReference>
<evidence type="ECO:0000256" key="1">
    <source>
        <dbReference type="ARBA" id="ARBA00004123"/>
    </source>
</evidence>
<dbReference type="Pfam" id="PF00010">
    <property type="entry name" value="HLH"/>
    <property type="match status" value="1"/>
</dbReference>
<dbReference type="PANTHER" id="PTHR13935">
    <property type="entry name" value="ACHAETE-SCUTE TRANSCRIPTION FACTOR-RELATED"/>
    <property type="match status" value="1"/>
</dbReference>
<dbReference type="GO" id="GO:0000977">
    <property type="term" value="F:RNA polymerase II transcription regulatory region sequence-specific DNA binding"/>
    <property type="evidence" value="ECO:0007669"/>
    <property type="project" value="TreeGrafter"/>
</dbReference>
<dbReference type="GO" id="GO:0090575">
    <property type="term" value="C:RNA polymerase II transcription regulator complex"/>
    <property type="evidence" value="ECO:0007669"/>
    <property type="project" value="TreeGrafter"/>
</dbReference>
<dbReference type="GO" id="GO:0000981">
    <property type="term" value="F:DNA-binding transcription factor activity, RNA polymerase II-specific"/>
    <property type="evidence" value="ECO:0007669"/>
    <property type="project" value="TreeGrafter"/>
</dbReference>
<comment type="subcellular location">
    <subcellularLocation>
        <location evidence="1">Nucleus</location>
    </subcellularLocation>
</comment>
<dbReference type="GO" id="GO:0046983">
    <property type="term" value="F:protein dimerization activity"/>
    <property type="evidence" value="ECO:0007669"/>
    <property type="project" value="InterPro"/>
</dbReference>
<evidence type="ECO:0000313" key="7">
    <source>
        <dbReference type="RefSeq" id="XP_014508338.1"/>
    </source>
</evidence>
<dbReference type="STRING" id="3916.A0A1S3UQI1"/>
<dbReference type="InterPro" id="IPR015660">
    <property type="entry name" value="MASH1/Ascl1a-like"/>
</dbReference>
<name>A0A1S3UQI1_VIGRR</name>
<organism evidence="6 7">
    <name type="scientific">Vigna radiata var. radiata</name>
    <name type="common">Mung bean</name>
    <name type="synonym">Phaseolus aureus</name>
    <dbReference type="NCBI Taxonomy" id="3916"/>
    <lineage>
        <taxon>Eukaryota</taxon>
        <taxon>Viridiplantae</taxon>
        <taxon>Streptophyta</taxon>
        <taxon>Embryophyta</taxon>
        <taxon>Tracheophyta</taxon>
        <taxon>Spermatophyta</taxon>
        <taxon>Magnoliopsida</taxon>
        <taxon>eudicotyledons</taxon>
        <taxon>Gunneridae</taxon>
        <taxon>Pentapetalae</taxon>
        <taxon>rosids</taxon>
        <taxon>fabids</taxon>
        <taxon>Fabales</taxon>
        <taxon>Fabaceae</taxon>
        <taxon>Papilionoideae</taxon>
        <taxon>50 kb inversion clade</taxon>
        <taxon>NPAAA clade</taxon>
        <taxon>indigoferoid/millettioid clade</taxon>
        <taxon>Phaseoleae</taxon>
        <taxon>Vigna</taxon>
    </lineage>
</organism>
<dbReference type="GeneID" id="106767891"/>
<dbReference type="AlphaFoldDB" id="A0A1S3UQI1"/>
<dbReference type="PROSITE" id="PS50888">
    <property type="entry name" value="BHLH"/>
    <property type="match status" value="1"/>
</dbReference>
<protein>
    <submittedName>
        <fullName evidence="7">Transcription factor bHLH162</fullName>
    </submittedName>
</protein>